<keyword evidence="2" id="KW-1185">Reference proteome</keyword>
<name>A0A1N6KA99_9BACT</name>
<dbReference type="AlphaFoldDB" id="A0A1N6KA99"/>
<dbReference type="STRING" id="536979.SAMN04488055_5423"/>
<organism evidence="1 2">
    <name type="scientific">Chitinophaga niabensis</name>
    <dbReference type="NCBI Taxonomy" id="536979"/>
    <lineage>
        <taxon>Bacteria</taxon>
        <taxon>Pseudomonadati</taxon>
        <taxon>Bacteroidota</taxon>
        <taxon>Chitinophagia</taxon>
        <taxon>Chitinophagales</taxon>
        <taxon>Chitinophagaceae</taxon>
        <taxon>Chitinophaga</taxon>
    </lineage>
</organism>
<sequence>MLQACNGQNHRITQERLIIDSLNRELSFAKAELERSSRKQPLNSFVISQIDKHFEQVFVQYYGKSEGLARLKVMNNIIGSDQVKKELYHVWK</sequence>
<reference evidence="1 2" key="1">
    <citation type="submission" date="2016-11" db="EMBL/GenBank/DDBJ databases">
        <authorList>
            <person name="Jaros S."/>
            <person name="Januszkiewicz K."/>
            <person name="Wedrychowicz H."/>
        </authorList>
    </citation>
    <scope>NUCLEOTIDE SEQUENCE [LARGE SCALE GENOMIC DNA]</scope>
    <source>
        <strain evidence="1 2">DSM 24787</strain>
    </source>
</reference>
<dbReference type="EMBL" id="FSRA01000002">
    <property type="protein sequence ID" value="SIO53482.1"/>
    <property type="molecule type" value="Genomic_DNA"/>
</dbReference>
<dbReference type="Proteomes" id="UP000185003">
    <property type="component" value="Unassembled WGS sequence"/>
</dbReference>
<proteinExistence type="predicted"/>
<accession>A0A1N6KA99</accession>
<evidence type="ECO:0000313" key="1">
    <source>
        <dbReference type="EMBL" id="SIO53482.1"/>
    </source>
</evidence>
<gene>
    <name evidence="1" type="ORF">SAMN04488055_5423</name>
</gene>
<evidence type="ECO:0000313" key="2">
    <source>
        <dbReference type="Proteomes" id="UP000185003"/>
    </source>
</evidence>
<protein>
    <submittedName>
        <fullName evidence="1">Uncharacterized protein</fullName>
    </submittedName>
</protein>